<evidence type="ECO:0000313" key="3">
    <source>
        <dbReference type="Proteomes" id="UP000745859"/>
    </source>
</evidence>
<dbReference type="PANTHER" id="PTHR13847">
    <property type="entry name" value="SARCOSINE DEHYDROGENASE-RELATED"/>
    <property type="match status" value="1"/>
</dbReference>
<evidence type="ECO:0000313" key="2">
    <source>
        <dbReference type="EMBL" id="NIJ44155.1"/>
    </source>
</evidence>
<dbReference type="Pfam" id="PF01266">
    <property type="entry name" value="DAO"/>
    <property type="match status" value="1"/>
</dbReference>
<organism evidence="2 3">
    <name type="scientific">Wenyingzhuangia heitensis</name>
    <dbReference type="NCBI Taxonomy" id="1487859"/>
    <lineage>
        <taxon>Bacteria</taxon>
        <taxon>Pseudomonadati</taxon>
        <taxon>Bacteroidota</taxon>
        <taxon>Flavobacteriia</taxon>
        <taxon>Flavobacteriales</taxon>
        <taxon>Flavobacteriaceae</taxon>
        <taxon>Wenyingzhuangia</taxon>
    </lineage>
</organism>
<sequence>MQVDYIIVGFGLAGMAMSKELEDHGHSFVVLDNASQVSSRVAAGVFNPVILKRFTPVWNADEQLDNLFPFYTDISKRLGGEYLTFFETLKVFKSIEDQNNWFMACDNPLLEKYMNPKIIKEEVNGIHYFEGFGQVKGTGRVLVTKVLDDYIDYLKNKDQFLEIPFLHDELEINQDTINYKDITAKKIIFAEGYGLKENPFFNHLPLTGTKGEMLFIKAPELKLTQQIKSALFVLPVGDDIYWIGATFNWNDKTLDATEKGKAELLEKLNTMIDVPYQVINQFGGIRPTVKDRRPLVGKHSIHKNLIVFNGMGTRGVMIAPTVAKQLYQYLENNKSLPKEIDIERFKS</sequence>
<dbReference type="SUPFAM" id="SSF51971">
    <property type="entry name" value="Nucleotide-binding domain"/>
    <property type="match status" value="1"/>
</dbReference>
<dbReference type="Gene3D" id="3.30.9.10">
    <property type="entry name" value="D-Amino Acid Oxidase, subunit A, domain 2"/>
    <property type="match status" value="1"/>
</dbReference>
<proteinExistence type="predicted"/>
<evidence type="ECO:0000259" key="1">
    <source>
        <dbReference type="Pfam" id="PF01266"/>
    </source>
</evidence>
<keyword evidence="3" id="KW-1185">Reference proteome</keyword>
<reference evidence="2 3" key="1">
    <citation type="submission" date="2020-03" db="EMBL/GenBank/DDBJ databases">
        <title>Genomic Encyclopedia of Type Strains, Phase IV (KMG-IV): sequencing the most valuable type-strain genomes for metagenomic binning, comparative biology and taxonomic classification.</title>
        <authorList>
            <person name="Goeker M."/>
        </authorList>
    </citation>
    <scope>NUCLEOTIDE SEQUENCE [LARGE SCALE GENOMIC DNA]</scope>
    <source>
        <strain evidence="2 3">DSM 101599</strain>
    </source>
</reference>
<gene>
    <name evidence="2" type="ORF">FHR24_000594</name>
</gene>
<protein>
    <submittedName>
        <fullName evidence="2">Glycine/D-amino acid oxidase-like deaminating enzyme</fullName>
    </submittedName>
</protein>
<dbReference type="Proteomes" id="UP000745859">
    <property type="component" value="Unassembled WGS sequence"/>
</dbReference>
<dbReference type="InterPro" id="IPR006076">
    <property type="entry name" value="FAD-dep_OxRdtase"/>
</dbReference>
<dbReference type="InterPro" id="IPR036188">
    <property type="entry name" value="FAD/NAD-bd_sf"/>
</dbReference>
<dbReference type="EMBL" id="JAASQL010000001">
    <property type="protein sequence ID" value="NIJ44155.1"/>
    <property type="molecule type" value="Genomic_DNA"/>
</dbReference>
<feature type="domain" description="FAD dependent oxidoreductase" evidence="1">
    <location>
        <begin position="4"/>
        <end position="326"/>
    </location>
</feature>
<dbReference type="Gene3D" id="3.50.50.60">
    <property type="entry name" value="FAD/NAD(P)-binding domain"/>
    <property type="match status" value="2"/>
</dbReference>
<dbReference type="RefSeq" id="WP_167183649.1">
    <property type="nucleotide sequence ID" value="NZ_JAASQL010000001.1"/>
</dbReference>
<comment type="caution">
    <text evidence="2">The sequence shown here is derived from an EMBL/GenBank/DDBJ whole genome shotgun (WGS) entry which is preliminary data.</text>
</comment>
<name>A0ABX0U8R6_9FLAO</name>
<accession>A0ABX0U8R6</accession>
<dbReference type="SUPFAM" id="SSF54373">
    <property type="entry name" value="FAD-linked reductases, C-terminal domain"/>
    <property type="match status" value="1"/>
</dbReference>